<dbReference type="GeneID" id="7827265"/>
<organism evidence="1 2">
    <name type="scientific">Tetrahymena thermophila (strain SB210)</name>
    <dbReference type="NCBI Taxonomy" id="312017"/>
    <lineage>
        <taxon>Eukaryota</taxon>
        <taxon>Sar</taxon>
        <taxon>Alveolata</taxon>
        <taxon>Ciliophora</taxon>
        <taxon>Intramacronucleata</taxon>
        <taxon>Oligohymenophorea</taxon>
        <taxon>Hymenostomatida</taxon>
        <taxon>Tetrahymenina</taxon>
        <taxon>Tetrahymenidae</taxon>
        <taxon>Tetrahymena</taxon>
    </lineage>
</organism>
<accession>Q23MF1</accession>
<protein>
    <submittedName>
        <fullName evidence="1">Uncharacterized protein</fullName>
    </submittedName>
</protein>
<dbReference type="EMBL" id="GG662661">
    <property type="protein sequence ID" value="EAR97688.1"/>
    <property type="molecule type" value="Genomic_DNA"/>
</dbReference>
<name>Q23MF1_TETTS</name>
<reference evidence="2" key="1">
    <citation type="journal article" date="2006" name="PLoS Biol.">
        <title>Macronuclear genome sequence of the ciliate Tetrahymena thermophila, a model eukaryote.</title>
        <authorList>
            <person name="Eisen J.A."/>
            <person name="Coyne R.S."/>
            <person name="Wu M."/>
            <person name="Wu D."/>
            <person name="Thiagarajan M."/>
            <person name="Wortman J.R."/>
            <person name="Badger J.H."/>
            <person name="Ren Q."/>
            <person name="Amedeo P."/>
            <person name="Jones K.M."/>
            <person name="Tallon L.J."/>
            <person name="Delcher A.L."/>
            <person name="Salzberg S.L."/>
            <person name="Silva J.C."/>
            <person name="Haas B.J."/>
            <person name="Majoros W.H."/>
            <person name="Farzad M."/>
            <person name="Carlton J.M."/>
            <person name="Smith R.K. Jr."/>
            <person name="Garg J."/>
            <person name="Pearlman R.E."/>
            <person name="Karrer K.M."/>
            <person name="Sun L."/>
            <person name="Manning G."/>
            <person name="Elde N.C."/>
            <person name="Turkewitz A.P."/>
            <person name="Asai D.J."/>
            <person name="Wilkes D.E."/>
            <person name="Wang Y."/>
            <person name="Cai H."/>
            <person name="Collins K."/>
            <person name="Stewart B.A."/>
            <person name="Lee S.R."/>
            <person name="Wilamowska K."/>
            <person name="Weinberg Z."/>
            <person name="Ruzzo W.L."/>
            <person name="Wloga D."/>
            <person name="Gaertig J."/>
            <person name="Frankel J."/>
            <person name="Tsao C.-C."/>
            <person name="Gorovsky M.A."/>
            <person name="Keeling P.J."/>
            <person name="Waller R.F."/>
            <person name="Patron N.J."/>
            <person name="Cherry J.M."/>
            <person name="Stover N.A."/>
            <person name="Krieger C.J."/>
            <person name="del Toro C."/>
            <person name="Ryder H.F."/>
            <person name="Williamson S.C."/>
            <person name="Barbeau R.A."/>
            <person name="Hamilton E.P."/>
            <person name="Orias E."/>
        </authorList>
    </citation>
    <scope>NUCLEOTIDE SEQUENCE [LARGE SCALE GENOMIC DNA]</scope>
    <source>
        <strain evidence="2">SB210</strain>
    </source>
</reference>
<dbReference type="Proteomes" id="UP000009168">
    <property type="component" value="Unassembled WGS sequence"/>
</dbReference>
<dbReference type="RefSeq" id="XP_001017933.1">
    <property type="nucleotide sequence ID" value="XM_001017933.1"/>
</dbReference>
<dbReference type="InParanoid" id="Q23MF1"/>
<evidence type="ECO:0000313" key="2">
    <source>
        <dbReference type="Proteomes" id="UP000009168"/>
    </source>
</evidence>
<keyword evidence="2" id="KW-1185">Reference proteome</keyword>
<dbReference type="KEGG" id="tet:TTHERM_00621080"/>
<proteinExistence type="predicted"/>
<dbReference type="HOGENOM" id="CLU_2946805_0_0_1"/>
<sequence>MWTSAQQLRVSSGQKCPCQENHIANFRGEKVFQQKIIHVFSFARPTVFKFLQTLDLKFSI</sequence>
<evidence type="ECO:0000313" key="1">
    <source>
        <dbReference type="EMBL" id="EAR97688.1"/>
    </source>
</evidence>
<dbReference type="AlphaFoldDB" id="Q23MF1"/>
<gene>
    <name evidence="1" type="ORF">TTHERM_00621080</name>
</gene>